<feature type="non-terminal residue" evidence="1">
    <location>
        <position position="109"/>
    </location>
</feature>
<sequence>MVVGTNVLSEKPFDFIILDTKIKFALKCKIPEKKRESKRVQCGTLDIIGIVFGTKFVLHKGTKLYDKQTKKYITTESDEIFCIKQHKTKEHINKYGSPTVFSASVWDRC</sequence>
<protein>
    <submittedName>
        <fullName evidence="1">Uncharacterized protein</fullName>
    </submittedName>
</protein>
<name>A0A3G5AEN1_9VIRU</name>
<gene>
    <name evidence="1" type="ORF">Satyrvirus27_19</name>
</gene>
<proteinExistence type="predicted"/>
<reference evidence="1" key="1">
    <citation type="submission" date="2018-10" db="EMBL/GenBank/DDBJ databases">
        <title>Hidden diversity of soil giant viruses.</title>
        <authorList>
            <person name="Schulz F."/>
            <person name="Alteio L."/>
            <person name="Goudeau D."/>
            <person name="Ryan E.M."/>
            <person name="Malmstrom R.R."/>
            <person name="Blanchard J."/>
            <person name="Woyke T."/>
        </authorList>
    </citation>
    <scope>NUCLEOTIDE SEQUENCE</scope>
    <source>
        <strain evidence="1">SAV1</strain>
    </source>
</reference>
<accession>A0A3G5AEN1</accession>
<evidence type="ECO:0000313" key="1">
    <source>
        <dbReference type="EMBL" id="AYV85642.1"/>
    </source>
</evidence>
<organism evidence="1">
    <name type="scientific">Satyrvirus sp</name>
    <dbReference type="NCBI Taxonomy" id="2487771"/>
    <lineage>
        <taxon>Viruses</taxon>
        <taxon>Varidnaviria</taxon>
        <taxon>Bamfordvirae</taxon>
        <taxon>Nucleocytoviricota</taxon>
        <taxon>Megaviricetes</taxon>
        <taxon>Imitervirales</taxon>
        <taxon>Mimiviridae</taxon>
        <taxon>Megamimivirinae</taxon>
    </lineage>
</organism>
<dbReference type="EMBL" id="MK072463">
    <property type="protein sequence ID" value="AYV85642.1"/>
    <property type="molecule type" value="Genomic_DNA"/>
</dbReference>